<keyword evidence="12" id="KW-1185">Reference proteome</keyword>
<dbReference type="PANTHER" id="PTHR11214:SF3">
    <property type="entry name" value="BETA-1,3-GALACTOSYLTRANSFERASE 6"/>
    <property type="match status" value="1"/>
</dbReference>
<evidence type="ECO:0000256" key="5">
    <source>
        <dbReference type="ARBA" id="ARBA00022692"/>
    </source>
</evidence>
<protein>
    <recommendedName>
        <fullName evidence="10">Hexosyltransferase</fullName>
        <ecNumber evidence="10">2.4.1.-</ecNumber>
    </recommendedName>
</protein>
<dbReference type="InterPro" id="IPR002659">
    <property type="entry name" value="Glyco_trans_31"/>
</dbReference>
<reference evidence="11" key="1">
    <citation type="submission" date="2020-06" db="EMBL/GenBank/DDBJ databases">
        <title>Draft genome of Bugula neritina, a colonial animal packing powerful symbionts and potential medicines.</title>
        <authorList>
            <person name="Rayko M."/>
        </authorList>
    </citation>
    <scope>NUCLEOTIDE SEQUENCE [LARGE SCALE GENOMIC DNA]</scope>
    <source>
        <strain evidence="11">Kwan_BN1</strain>
    </source>
</reference>
<keyword evidence="7" id="KW-1133">Transmembrane helix</keyword>
<evidence type="ECO:0000256" key="8">
    <source>
        <dbReference type="ARBA" id="ARBA00023034"/>
    </source>
</evidence>
<name>A0A7J7ISQ2_BUGNE</name>
<dbReference type="OrthoDB" id="6381420at2759"/>
<dbReference type="AlphaFoldDB" id="A0A7J7ISQ2"/>
<evidence type="ECO:0000256" key="2">
    <source>
        <dbReference type="ARBA" id="ARBA00008661"/>
    </source>
</evidence>
<organism evidence="11 12">
    <name type="scientific">Bugula neritina</name>
    <name type="common">Brown bryozoan</name>
    <name type="synonym">Sertularia neritina</name>
    <dbReference type="NCBI Taxonomy" id="10212"/>
    <lineage>
        <taxon>Eukaryota</taxon>
        <taxon>Metazoa</taxon>
        <taxon>Spiralia</taxon>
        <taxon>Lophotrochozoa</taxon>
        <taxon>Bryozoa</taxon>
        <taxon>Gymnolaemata</taxon>
        <taxon>Cheilostomatida</taxon>
        <taxon>Flustrina</taxon>
        <taxon>Buguloidea</taxon>
        <taxon>Bugulidae</taxon>
        <taxon>Bugula</taxon>
    </lineage>
</organism>
<dbReference type="Pfam" id="PF01762">
    <property type="entry name" value="Galactosyl_T"/>
    <property type="match status" value="1"/>
</dbReference>
<evidence type="ECO:0000256" key="3">
    <source>
        <dbReference type="ARBA" id="ARBA00022676"/>
    </source>
</evidence>
<evidence type="ECO:0000313" key="12">
    <source>
        <dbReference type="Proteomes" id="UP000593567"/>
    </source>
</evidence>
<evidence type="ECO:0000256" key="7">
    <source>
        <dbReference type="ARBA" id="ARBA00022989"/>
    </source>
</evidence>
<evidence type="ECO:0000256" key="9">
    <source>
        <dbReference type="ARBA" id="ARBA00023136"/>
    </source>
</evidence>
<keyword evidence="8 10" id="KW-0333">Golgi apparatus</keyword>
<keyword evidence="3 10" id="KW-0328">Glycosyltransferase</keyword>
<dbReference type="PANTHER" id="PTHR11214">
    <property type="entry name" value="BETA-1,3-N-ACETYLGLUCOSAMINYLTRANSFERASE"/>
    <property type="match status" value="1"/>
</dbReference>
<dbReference type="Gene3D" id="3.90.550.50">
    <property type="match status" value="1"/>
</dbReference>
<evidence type="ECO:0000256" key="10">
    <source>
        <dbReference type="RuleBase" id="RU363063"/>
    </source>
</evidence>
<gene>
    <name evidence="11" type="ORF">EB796_024725</name>
</gene>
<comment type="similarity">
    <text evidence="2 10">Belongs to the glycosyltransferase 31 family.</text>
</comment>
<comment type="subcellular location">
    <subcellularLocation>
        <location evidence="1 10">Golgi apparatus membrane</location>
        <topology evidence="1 10">Single-pass type II membrane protein</topology>
    </subcellularLocation>
</comment>
<dbReference type="EMBL" id="VXIV02003446">
    <property type="protein sequence ID" value="KAF6016963.1"/>
    <property type="molecule type" value="Genomic_DNA"/>
</dbReference>
<dbReference type="Proteomes" id="UP000593567">
    <property type="component" value="Unassembled WGS sequence"/>
</dbReference>
<comment type="caution">
    <text evidence="11">The sequence shown here is derived from an EMBL/GenBank/DDBJ whole genome shotgun (WGS) entry which is preliminary data.</text>
</comment>
<evidence type="ECO:0000256" key="1">
    <source>
        <dbReference type="ARBA" id="ARBA00004323"/>
    </source>
</evidence>
<dbReference type="EC" id="2.4.1.-" evidence="10"/>
<sequence length="209" mass="23958">MKASVHFIMLNTANSQLREDLPSHEVASSLSNNLSKKIDQSVNFTIASPNTCSETPIHVLVWIFSAPKNFERRKIIRKTYAKPSLFLPLEVRFVFSVALITKSMVTQRKILKEQNAYGDIVQDGTFQDAYGNLTHKAIGMLKWTNIYCKDVKLLFKVDDDSFVHSTRFAKWLQKFEDTNSWPINSVIGKLVNEYDAVNAWYMQCVISKV</sequence>
<keyword evidence="9" id="KW-0472">Membrane</keyword>
<dbReference type="GO" id="GO:0000139">
    <property type="term" value="C:Golgi membrane"/>
    <property type="evidence" value="ECO:0007669"/>
    <property type="project" value="UniProtKB-SubCell"/>
</dbReference>
<evidence type="ECO:0000256" key="6">
    <source>
        <dbReference type="ARBA" id="ARBA00022968"/>
    </source>
</evidence>
<proteinExistence type="inferred from homology"/>
<keyword evidence="5" id="KW-0812">Transmembrane</keyword>
<evidence type="ECO:0000256" key="4">
    <source>
        <dbReference type="ARBA" id="ARBA00022679"/>
    </source>
</evidence>
<accession>A0A7J7ISQ2</accession>
<evidence type="ECO:0000313" key="11">
    <source>
        <dbReference type="EMBL" id="KAF6016963.1"/>
    </source>
</evidence>
<keyword evidence="6" id="KW-0735">Signal-anchor</keyword>
<keyword evidence="4" id="KW-0808">Transferase</keyword>
<dbReference type="GO" id="GO:0016758">
    <property type="term" value="F:hexosyltransferase activity"/>
    <property type="evidence" value="ECO:0007669"/>
    <property type="project" value="InterPro"/>
</dbReference>
<dbReference type="GO" id="GO:0006493">
    <property type="term" value="P:protein O-linked glycosylation"/>
    <property type="evidence" value="ECO:0007669"/>
    <property type="project" value="TreeGrafter"/>
</dbReference>